<feature type="transmembrane region" description="Helical" evidence="8">
    <location>
        <begin position="111"/>
        <end position="134"/>
    </location>
</feature>
<evidence type="ECO:0000256" key="5">
    <source>
        <dbReference type="ARBA" id="ARBA00022989"/>
    </source>
</evidence>
<organism evidence="10 11">
    <name type="scientific">Martelella lutilitoris</name>
    <dbReference type="NCBI Taxonomy" id="2583532"/>
    <lineage>
        <taxon>Bacteria</taxon>
        <taxon>Pseudomonadati</taxon>
        <taxon>Pseudomonadota</taxon>
        <taxon>Alphaproteobacteria</taxon>
        <taxon>Hyphomicrobiales</taxon>
        <taxon>Aurantimonadaceae</taxon>
        <taxon>Martelella</taxon>
    </lineage>
</organism>
<dbReference type="PANTHER" id="PTHR34390">
    <property type="entry name" value="UPF0442 PROTEIN YJJB-RELATED"/>
    <property type="match status" value="1"/>
</dbReference>
<feature type="transmembrane region" description="Helical" evidence="8">
    <location>
        <begin position="83"/>
        <end position="99"/>
    </location>
</feature>
<evidence type="ECO:0000313" key="10">
    <source>
        <dbReference type="EMBL" id="QQM32621.1"/>
    </source>
</evidence>
<protein>
    <submittedName>
        <fullName evidence="10">Threonine/serine exporter family protein</fullName>
    </submittedName>
</protein>
<dbReference type="EMBL" id="CP066786">
    <property type="protein sequence ID" value="QQM32621.1"/>
    <property type="molecule type" value="Genomic_DNA"/>
</dbReference>
<keyword evidence="3" id="KW-0997">Cell inner membrane</keyword>
<gene>
    <name evidence="10" type="ORF">JET14_09270</name>
</gene>
<dbReference type="Pfam" id="PF12821">
    <property type="entry name" value="ThrE_2"/>
    <property type="match status" value="1"/>
</dbReference>
<proteinExistence type="inferred from homology"/>
<keyword evidence="4 8" id="KW-0812">Transmembrane</keyword>
<dbReference type="AlphaFoldDB" id="A0A7T7HNS0"/>
<comment type="similarity">
    <text evidence="7">Belongs to the ThrE exporter (TC 2.A.79) family.</text>
</comment>
<dbReference type="GO" id="GO:0005886">
    <property type="term" value="C:plasma membrane"/>
    <property type="evidence" value="ECO:0007669"/>
    <property type="project" value="UniProtKB-SubCell"/>
</dbReference>
<feature type="transmembrane region" description="Helical" evidence="8">
    <location>
        <begin position="58"/>
        <end position="77"/>
    </location>
</feature>
<dbReference type="PANTHER" id="PTHR34390:SF1">
    <property type="entry name" value="SUCCINATE TRANSPORTER SUBUNIT YJJB-RELATED"/>
    <property type="match status" value="1"/>
</dbReference>
<reference evidence="10 11" key="1">
    <citation type="submission" date="2020-12" db="EMBL/GenBank/DDBJ databases">
        <authorList>
            <person name="Zheng R.K."/>
            <person name="Sun C.M."/>
        </authorList>
    </citation>
    <scope>NUCLEOTIDE SEQUENCE [LARGE SCALE GENOMIC DNA]</scope>
    <source>
        <strain evidence="10 11">ZRK001</strain>
    </source>
</reference>
<evidence type="ECO:0000259" key="9">
    <source>
        <dbReference type="Pfam" id="PF12821"/>
    </source>
</evidence>
<dbReference type="GO" id="GO:0015744">
    <property type="term" value="P:succinate transport"/>
    <property type="evidence" value="ECO:0007669"/>
    <property type="project" value="TreeGrafter"/>
</dbReference>
<name>A0A7T7HNS0_9HYPH</name>
<feature type="transmembrane region" description="Helical" evidence="8">
    <location>
        <begin position="154"/>
        <end position="176"/>
    </location>
</feature>
<evidence type="ECO:0000256" key="3">
    <source>
        <dbReference type="ARBA" id="ARBA00022519"/>
    </source>
</evidence>
<dbReference type="Proteomes" id="UP000596083">
    <property type="component" value="Chromosome"/>
</dbReference>
<keyword evidence="2" id="KW-1003">Cell membrane</keyword>
<dbReference type="KEGG" id="mlut:JET14_09270"/>
<evidence type="ECO:0000256" key="1">
    <source>
        <dbReference type="ARBA" id="ARBA00004651"/>
    </source>
</evidence>
<sequence>MILVFITLGVGAAHIVLGGGLQDAVKSAPNIAHHAFFGAVAAAGFGVLFNFGYRNLGWAALAGALALAVRTYCMLHGWPLEAASFAAAVAVALVVELSYNTPFPVRRVGNAIAVAGCIPMVPGSAAAQWIIGLLEITVQPLEKSDMMLAATTSAGLQVIFTVGAIGAGLTMVSSTFRRPEFPTRDHED</sequence>
<evidence type="ECO:0000313" key="11">
    <source>
        <dbReference type="Proteomes" id="UP000596083"/>
    </source>
</evidence>
<keyword evidence="6 8" id="KW-0472">Membrane</keyword>
<evidence type="ECO:0000256" key="2">
    <source>
        <dbReference type="ARBA" id="ARBA00022475"/>
    </source>
</evidence>
<accession>A0A7T7HNS0</accession>
<dbReference type="InterPro" id="IPR050539">
    <property type="entry name" value="ThrE_Dicarb/AminoAcid_Exp"/>
</dbReference>
<evidence type="ECO:0000256" key="4">
    <source>
        <dbReference type="ARBA" id="ARBA00022692"/>
    </source>
</evidence>
<keyword evidence="5 8" id="KW-1133">Transmembrane helix</keyword>
<evidence type="ECO:0000256" key="6">
    <source>
        <dbReference type="ARBA" id="ARBA00023136"/>
    </source>
</evidence>
<feature type="transmembrane region" description="Helical" evidence="8">
    <location>
        <begin position="34"/>
        <end position="51"/>
    </location>
</feature>
<dbReference type="InterPro" id="IPR024528">
    <property type="entry name" value="ThrE_2"/>
</dbReference>
<comment type="subcellular location">
    <subcellularLocation>
        <location evidence="1">Cell membrane</location>
        <topology evidence="1">Multi-pass membrane protein</topology>
    </subcellularLocation>
</comment>
<evidence type="ECO:0000256" key="7">
    <source>
        <dbReference type="ARBA" id="ARBA00034125"/>
    </source>
</evidence>
<feature type="domain" description="Threonine/Serine exporter ThrE" evidence="9">
    <location>
        <begin position="35"/>
        <end position="174"/>
    </location>
</feature>
<evidence type="ECO:0000256" key="8">
    <source>
        <dbReference type="SAM" id="Phobius"/>
    </source>
</evidence>